<dbReference type="GO" id="GO:0005634">
    <property type="term" value="C:nucleus"/>
    <property type="evidence" value="ECO:0007669"/>
    <property type="project" value="UniProtKB-SubCell"/>
</dbReference>
<dbReference type="GO" id="GO:0005829">
    <property type="term" value="C:cytosol"/>
    <property type="evidence" value="ECO:0007669"/>
    <property type="project" value="TreeGrafter"/>
</dbReference>
<dbReference type="FunFam" id="3.80.10.10:FF:000142">
    <property type="entry name" value="Ran GTPase activating protein 1"/>
    <property type="match status" value="2"/>
</dbReference>
<keyword evidence="4" id="KW-0677">Repeat</keyword>
<keyword evidence="5" id="KW-0539">Nucleus</keyword>
<dbReference type="SUPFAM" id="SSF52047">
    <property type="entry name" value="RNI-like"/>
    <property type="match status" value="2"/>
</dbReference>
<dbReference type="SMART" id="SM00368">
    <property type="entry name" value="LRR_RI"/>
    <property type="match status" value="13"/>
</dbReference>
<evidence type="ECO:0000256" key="6">
    <source>
        <dbReference type="SAM" id="MobiDB-lite"/>
    </source>
</evidence>
<protein>
    <recommendedName>
        <fullName evidence="9">Ran GTPase-activating protein 1</fullName>
    </recommendedName>
</protein>
<evidence type="ECO:0000256" key="4">
    <source>
        <dbReference type="ARBA" id="ARBA00022737"/>
    </source>
</evidence>
<dbReference type="AlphaFoldDB" id="A0A8R1HSN8"/>
<dbReference type="GO" id="GO:0006913">
    <property type="term" value="P:nucleocytoplasmic transport"/>
    <property type="evidence" value="ECO:0007669"/>
    <property type="project" value="TreeGrafter"/>
</dbReference>
<dbReference type="InterPro" id="IPR001611">
    <property type="entry name" value="Leu-rich_rpt"/>
</dbReference>
<evidence type="ECO:0000313" key="8">
    <source>
        <dbReference type="Proteomes" id="UP000005237"/>
    </source>
</evidence>
<evidence type="ECO:0000256" key="5">
    <source>
        <dbReference type="ARBA" id="ARBA00023242"/>
    </source>
</evidence>
<reference evidence="7" key="2">
    <citation type="submission" date="2022-06" db="UniProtKB">
        <authorList>
            <consortium name="EnsemblMetazoa"/>
        </authorList>
    </citation>
    <scope>IDENTIFICATION</scope>
    <source>
        <strain evidence="7">DF5081</strain>
    </source>
</reference>
<dbReference type="GO" id="GO:0031267">
    <property type="term" value="F:small GTPase binding"/>
    <property type="evidence" value="ECO:0007669"/>
    <property type="project" value="TreeGrafter"/>
</dbReference>
<evidence type="ECO:0000256" key="1">
    <source>
        <dbReference type="ARBA" id="ARBA00004123"/>
    </source>
</evidence>
<comment type="subcellular location">
    <subcellularLocation>
        <location evidence="1">Nucleus</location>
    </subcellularLocation>
</comment>
<feature type="compositionally biased region" description="Acidic residues" evidence="6">
    <location>
        <begin position="346"/>
        <end position="366"/>
    </location>
</feature>
<evidence type="ECO:0008006" key="9">
    <source>
        <dbReference type="Google" id="ProtNLM"/>
    </source>
</evidence>
<evidence type="ECO:0000256" key="3">
    <source>
        <dbReference type="ARBA" id="ARBA00022614"/>
    </source>
</evidence>
<dbReference type="InterPro" id="IPR027038">
    <property type="entry name" value="RanGap"/>
</dbReference>
<dbReference type="Gene3D" id="3.80.10.10">
    <property type="entry name" value="Ribonuclease Inhibitor"/>
    <property type="match status" value="2"/>
</dbReference>
<sequence length="933" mass="102052">MAVSNQSNTLSFVGRQLKLDTEEQIAEVVNQIRAHKNLEVLDFRGNTLSVLAGKSIANAIRTRRELKECIWSDMFTGRLKDEIPLVLDALGDALTASGCQLTTLDLSDNAFGAGLSASLFNFLQSPALFSLENLILNNNGLGLAGETVGKALCGLYDAAKKNGTPLKLKKFVCGRNRLEVVSTIKLSEAFTMMKTLEEIRLPQNGIRQPAIKALAEAFASNKNLRIIDINDNFCGQDGAVHLAEVLPDLKHLEILDLGDCVCDDPGVISIIAGLDRCHGGLQKVVLSGNNITSDIVDEIGEFFTSAAMRHVKVDISVNAFGEDFDEAKARYGTGTNVDFGRRGDDELLSSDDEEQGAEDASMEEDAFNTSRETVIDRSVREDAEIVGAGDMLDELLDKGFGCMKIADDKEKSANGGLISFLDKSLKLDTKESAEQVVKVINSAPVMKILELRGNTLGIAAGNVIATSLEKHPELERCLWSDLFTGRLKNEIPPVLEALGHAMIKAGCKIRELDLSDNAFGPIGADALKEFLESPSAYTLEVLKLNNNGLGIGGKQIAKSLTECLRNSQTAGLESRLRLKTFIAGRNRLENPGAHALAATFKALETVEWFDVRQNGIHEEGIRALVHALKHNRNLRNLCFEDNTVLPKGAKTLAKTLESWPKLEVLNLSDCLIRDAGCNYVVDYLNPSLHRQLKNVYLCGNELTPPTAKLLIQKWSKFDGLNPKPILHIHTNCFGDEFDEVAAMAPDNVNVGDEEDDLGSVDGDAEEYNSKSSSDADMESEGEEVEEVESEDDVEVVDKSEETILKEALDRIDQLDIDFESRFQEDTARVILKLSGPLKSCGLSDRALQRAVEVAENIVKRVEAVKRNPIPATTQLINNIVAQCSGTGVKSEVDWGYNADVQVISRILGELITRGHFKLELALVQRFFPLAMSK</sequence>
<keyword evidence="2" id="KW-0343">GTPase activation</keyword>
<dbReference type="PANTHER" id="PTHR24113">
    <property type="entry name" value="RAN GTPASE-ACTIVATING PROTEIN 1"/>
    <property type="match status" value="1"/>
</dbReference>
<evidence type="ECO:0000256" key="2">
    <source>
        <dbReference type="ARBA" id="ARBA00022468"/>
    </source>
</evidence>
<feature type="compositionally biased region" description="Acidic residues" evidence="6">
    <location>
        <begin position="775"/>
        <end position="791"/>
    </location>
</feature>
<dbReference type="InterPro" id="IPR032675">
    <property type="entry name" value="LRR_dom_sf"/>
</dbReference>
<reference evidence="8" key="1">
    <citation type="submission" date="2010-08" db="EMBL/GenBank/DDBJ databases">
        <authorList>
            <consortium name="Caenorhabditis japonica Sequencing Consortium"/>
            <person name="Wilson R.K."/>
        </authorList>
    </citation>
    <scope>NUCLEOTIDE SEQUENCE [LARGE SCALE GENOMIC DNA]</scope>
    <source>
        <strain evidence="8">DF5081</strain>
    </source>
</reference>
<feature type="region of interest" description="Disordered" evidence="6">
    <location>
        <begin position="341"/>
        <end position="368"/>
    </location>
</feature>
<dbReference type="PANTHER" id="PTHR24113:SF12">
    <property type="entry name" value="RAN GTPASE-ACTIVATING PROTEIN 1"/>
    <property type="match status" value="1"/>
</dbReference>
<name>A0A8R1HSN8_CAEJA</name>
<dbReference type="GO" id="GO:0005096">
    <property type="term" value="F:GTPase activator activity"/>
    <property type="evidence" value="ECO:0007669"/>
    <property type="project" value="UniProtKB-KW"/>
</dbReference>
<feature type="region of interest" description="Disordered" evidence="6">
    <location>
        <begin position="748"/>
        <end position="791"/>
    </location>
</feature>
<keyword evidence="3" id="KW-0433">Leucine-rich repeat</keyword>
<organism evidence="7 8">
    <name type="scientific">Caenorhabditis japonica</name>
    <dbReference type="NCBI Taxonomy" id="281687"/>
    <lineage>
        <taxon>Eukaryota</taxon>
        <taxon>Metazoa</taxon>
        <taxon>Ecdysozoa</taxon>
        <taxon>Nematoda</taxon>
        <taxon>Chromadorea</taxon>
        <taxon>Rhabditida</taxon>
        <taxon>Rhabditina</taxon>
        <taxon>Rhabditomorpha</taxon>
        <taxon>Rhabditoidea</taxon>
        <taxon>Rhabditidae</taxon>
        <taxon>Peloderinae</taxon>
        <taxon>Caenorhabditis</taxon>
    </lineage>
</organism>
<evidence type="ECO:0000313" key="7">
    <source>
        <dbReference type="EnsemblMetazoa" id="CJA10611.1"/>
    </source>
</evidence>
<dbReference type="Pfam" id="PF13516">
    <property type="entry name" value="LRR_6"/>
    <property type="match status" value="1"/>
</dbReference>
<dbReference type="Proteomes" id="UP000005237">
    <property type="component" value="Unassembled WGS sequence"/>
</dbReference>
<dbReference type="GO" id="GO:0048471">
    <property type="term" value="C:perinuclear region of cytoplasm"/>
    <property type="evidence" value="ECO:0007669"/>
    <property type="project" value="TreeGrafter"/>
</dbReference>
<proteinExistence type="predicted"/>
<keyword evidence="8" id="KW-1185">Reference proteome</keyword>
<accession>A0A8R1HSN8</accession>
<feature type="compositionally biased region" description="Acidic residues" evidence="6">
    <location>
        <begin position="751"/>
        <end position="766"/>
    </location>
</feature>
<dbReference type="EnsemblMetazoa" id="CJA10611.1">
    <property type="protein sequence ID" value="CJA10611.1"/>
    <property type="gene ID" value="WBGene00129815"/>
</dbReference>
<dbReference type="CDD" id="cd00116">
    <property type="entry name" value="LRR_RI"/>
    <property type="match status" value="2"/>
</dbReference>